<sequence>MPWKKQEKAADPAEDQVSPQDADTTTEVDSDADGGVTNDKTSKAFTPKKGKATPKRNEQERKHGVRRSAYTAPQTPGEARKQRKELKASMSKEEYKAMKQRQKDEANRERRRANQRMMAGDEDYLMDRDKGEVKRFVRDWVDSHRYMMNFFLPLALLVIVIMIFGMSNPSVANLASIVMMFVFLIMIGEGLWLGRRINGLVNERFPNNQHGKFSLGMYAFTRATMIRRLRTPAPQKQIGDSV</sequence>
<dbReference type="AlphaFoldDB" id="A0A9X3RQF5"/>
<protein>
    <submittedName>
        <fullName evidence="3">DUF3043 domain-containing protein</fullName>
    </submittedName>
</protein>
<keyword evidence="2" id="KW-1133">Transmembrane helix</keyword>
<dbReference type="Proteomes" id="UP001146505">
    <property type="component" value="Unassembled WGS sequence"/>
</dbReference>
<proteinExistence type="predicted"/>
<dbReference type="EMBL" id="JAKMUV010000005">
    <property type="protein sequence ID" value="MCZ9305059.1"/>
    <property type="molecule type" value="Genomic_DNA"/>
</dbReference>
<gene>
    <name evidence="3" type="ORF">L8U58_05840</name>
</gene>
<accession>A0A9X3RQF5</accession>
<dbReference type="InterPro" id="IPR021403">
    <property type="entry name" value="DUF3043"/>
</dbReference>
<evidence type="ECO:0000313" key="4">
    <source>
        <dbReference type="Proteomes" id="UP001146505"/>
    </source>
</evidence>
<feature type="transmembrane region" description="Helical" evidence="2">
    <location>
        <begin position="146"/>
        <end position="165"/>
    </location>
</feature>
<keyword evidence="4" id="KW-1185">Reference proteome</keyword>
<keyword evidence="2" id="KW-0812">Transmembrane</keyword>
<evidence type="ECO:0000256" key="2">
    <source>
        <dbReference type="SAM" id="Phobius"/>
    </source>
</evidence>
<feature type="compositionally biased region" description="Basic and acidic residues" evidence="1">
    <location>
        <begin position="85"/>
        <end position="108"/>
    </location>
</feature>
<keyword evidence="2" id="KW-0472">Membrane</keyword>
<comment type="caution">
    <text evidence="3">The sequence shown here is derived from an EMBL/GenBank/DDBJ whole genome shotgun (WGS) entry which is preliminary data.</text>
</comment>
<feature type="region of interest" description="Disordered" evidence="1">
    <location>
        <begin position="1"/>
        <end position="116"/>
    </location>
</feature>
<feature type="transmembrane region" description="Helical" evidence="2">
    <location>
        <begin position="171"/>
        <end position="194"/>
    </location>
</feature>
<dbReference type="Pfam" id="PF11241">
    <property type="entry name" value="DUF3043"/>
    <property type="match status" value="1"/>
</dbReference>
<evidence type="ECO:0000313" key="3">
    <source>
        <dbReference type="EMBL" id="MCZ9305059.1"/>
    </source>
</evidence>
<dbReference type="RefSeq" id="WP_034977269.1">
    <property type="nucleotide sequence ID" value="NZ_JAKMUV010000005.1"/>
</dbReference>
<evidence type="ECO:0000256" key="1">
    <source>
        <dbReference type="SAM" id="MobiDB-lite"/>
    </source>
</evidence>
<reference evidence="3" key="1">
    <citation type="submission" date="2022-02" db="EMBL/GenBank/DDBJ databases">
        <title>Corynebacterium sp. from urogenital microbiome.</title>
        <authorList>
            <person name="Cappelli E.A."/>
            <person name="Ribeiro T.G."/>
            <person name="Peixe L."/>
        </authorList>
    </citation>
    <scope>NUCLEOTIDE SEQUENCE</scope>
    <source>
        <strain evidence="3">C9Ua_112</strain>
    </source>
</reference>
<dbReference type="GeneID" id="301813063"/>
<organism evidence="3 4">
    <name type="scientific">Corynebacterium macclintockiae</name>
    <dbReference type="NCBI Taxonomy" id="2913501"/>
    <lineage>
        <taxon>Bacteria</taxon>
        <taxon>Bacillati</taxon>
        <taxon>Actinomycetota</taxon>
        <taxon>Actinomycetes</taxon>
        <taxon>Mycobacteriales</taxon>
        <taxon>Corynebacteriaceae</taxon>
        <taxon>Corynebacterium</taxon>
    </lineage>
</organism>
<feature type="compositionally biased region" description="Basic and acidic residues" evidence="1">
    <location>
        <begin position="1"/>
        <end position="11"/>
    </location>
</feature>
<name>A0A9X3RQF5_9CORY</name>